<dbReference type="AlphaFoldDB" id="A0A644WYD9"/>
<organism evidence="1">
    <name type="scientific">bioreactor metagenome</name>
    <dbReference type="NCBI Taxonomy" id="1076179"/>
    <lineage>
        <taxon>unclassified sequences</taxon>
        <taxon>metagenomes</taxon>
        <taxon>ecological metagenomes</taxon>
    </lineage>
</organism>
<gene>
    <name evidence="1" type="ORF">SDC9_54935</name>
</gene>
<accession>A0A644WYD9</accession>
<evidence type="ECO:0000313" key="1">
    <source>
        <dbReference type="EMBL" id="MPM08621.1"/>
    </source>
</evidence>
<reference evidence="1" key="1">
    <citation type="submission" date="2019-08" db="EMBL/GenBank/DDBJ databases">
        <authorList>
            <person name="Kucharzyk K."/>
            <person name="Murdoch R.W."/>
            <person name="Higgins S."/>
            <person name="Loffler F."/>
        </authorList>
    </citation>
    <scope>NUCLEOTIDE SEQUENCE</scope>
</reference>
<protein>
    <submittedName>
        <fullName evidence="1">Uncharacterized protein</fullName>
    </submittedName>
</protein>
<dbReference type="EMBL" id="VSSQ01001471">
    <property type="protein sequence ID" value="MPM08621.1"/>
    <property type="molecule type" value="Genomic_DNA"/>
</dbReference>
<name>A0A644WYD9_9ZZZZ</name>
<sequence>MLIRERYKVVRVLEAQECYAFMEAVDIQDRENNTCLLNVYEGPLLRQYLDCFQQMSDCPEFQRIFLAGESLVAVFGECLGRTIDEVFYLGAEHDWKTRLVYTELLLHKALSLANLPPLVSCAAFLSENVFVDLPGDRVRLRYHVRPMEDMNRRELALLAGDQVKKILLGGFSAPEEEHAFLNRLDEGSCESVVQLYSLWHAEREKLQTAYEEREERNPVSRTFCDLGRAIRRKAGKRR</sequence>
<proteinExistence type="predicted"/>
<comment type="caution">
    <text evidence="1">The sequence shown here is derived from an EMBL/GenBank/DDBJ whole genome shotgun (WGS) entry which is preliminary data.</text>
</comment>